<dbReference type="RefSeq" id="WP_172353215.1">
    <property type="nucleotide sequence ID" value="NZ_CP053661.1"/>
</dbReference>
<dbReference type="Pfam" id="PF01548">
    <property type="entry name" value="DEDD_Tnp_IS110"/>
    <property type="match status" value="1"/>
</dbReference>
<dbReference type="GO" id="GO:0004803">
    <property type="term" value="F:transposase activity"/>
    <property type="evidence" value="ECO:0007669"/>
    <property type="project" value="InterPro"/>
</dbReference>
<keyword evidence="3" id="KW-1185">Reference proteome</keyword>
<protein>
    <submittedName>
        <fullName evidence="2">Transposase</fullName>
    </submittedName>
</protein>
<accession>A0A6M8B444</accession>
<organism evidence="2 3">
    <name type="scientific">Thermoleptolyngbya sichuanensis A183</name>
    <dbReference type="NCBI Taxonomy" id="2737172"/>
    <lineage>
        <taxon>Bacteria</taxon>
        <taxon>Bacillati</taxon>
        <taxon>Cyanobacteriota</taxon>
        <taxon>Cyanophyceae</taxon>
        <taxon>Oculatellales</taxon>
        <taxon>Oculatellaceae</taxon>
        <taxon>Thermoleptolyngbya</taxon>
        <taxon>Thermoleptolyngbya sichuanensis</taxon>
    </lineage>
</organism>
<dbReference type="EMBL" id="CP053661">
    <property type="protein sequence ID" value="QKD80782.1"/>
    <property type="molecule type" value="Genomic_DNA"/>
</dbReference>
<sequence length="386" mass="43591">MNRFITLGLDVSKSSATYCLLSELPENPKTFASRQRPKKIEATEAGRAELLALKFEVAILEPTGAYSRIWRHWLRQAGREYRLVGHWELKSYREGWKFASKTDKLDAIALAMYGLERRDRPGAFLLERDTTLSDLVLLHSHLNRQKNGFQNNLRQRLTYEAPELAGRRWARNWGGGVPGALRAIAGEPTPKWERELSESVGTGIGVDAAALARILIAIEVEEIAVEQAIEAELEKPQYDRYMRAAAGCGFSLWLSANLIGSIYPFEQFLEGGRRRIVHQHTRENNVRVRKDESLRAFKLACGMGLVWVQSGDWEGYVAGGNGAARTALRNSVASAYLLDKKAQKQGGEGDSDFKLVKHKYDNKGYMAIARRWIERYYKALVIEFGA</sequence>
<feature type="domain" description="Transposase IS110-like N-terminal" evidence="1">
    <location>
        <begin position="7"/>
        <end position="158"/>
    </location>
</feature>
<reference evidence="2 3" key="1">
    <citation type="submission" date="2020-05" db="EMBL/GenBank/DDBJ databases">
        <title>Complete genome sequence of of a novel Thermoleptolyngbya strain isolated from hot springs of Ganzi, Sichuan China.</title>
        <authorList>
            <person name="Tang J."/>
            <person name="Daroch M."/>
            <person name="Li L."/>
            <person name="Waleron K."/>
            <person name="Waleron M."/>
            <person name="Waleron M."/>
        </authorList>
    </citation>
    <scope>NUCLEOTIDE SEQUENCE [LARGE SCALE GENOMIC DNA]</scope>
    <source>
        <strain evidence="2 3">PKUAC-SCTA183</strain>
    </source>
</reference>
<name>A0A6M8B444_9CYAN</name>
<dbReference type="PANTHER" id="PTHR33055">
    <property type="entry name" value="TRANSPOSASE FOR INSERTION SEQUENCE ELEMENT IS1111A"/>
    <property type="match status" value="1"/>
</dbReference>
<dbReference type="KEGG" id="theu:HPC62_00065"/>
<dbReference type="InterPro" id="IPR002525">
    <property type="entry name" value="Transp_IS110-like_N"/>
</dbReference>
<dbReference type="GO" id="GO:0003677">
    <property type="term" value="F:DNA binding"/>
    <property type="evidence" value="ECO:0007669"/>
    <property type="project" value="InterPro"/>
</dbReference>
<proteinExistence type="predicted"/>
<gene>
    <name evidence="2" type="ORF">HPC62_00065</name>
</gene>
<dbReference type="Proteomes" id="UP000505210">
    <property type="component" value="Chromosome"/>
</dbReference>
<evidence type="ECO:0000259" key="1">
    <source>
        <dbReference type="Pfam" id="PF01548"/>
    </source>
</evidence>
<dbReference type="InterPro" id="IPR047650">
    <property type="entry name" value="Transpos_IS110"/>
</dbReference>
<evidence type="ECO:0000313" key="3">
    <source>
        <dbReference type="Proteomes" id="UP000505210"/>
    </source>
</evidence>
<dbReference type="GO" id="GO:0006313">
    <property type="term" value="P:DNA transposition"/>
    <property type="evidence" value="ECO:0007669"/>
    <property type="project" value="InterPro"/>
</dbReference>
<dbReference type="AlphaFoldDB" id="A0A6M8B444"/>
<evidence type="ECO:0000313" key="2">
    <source>
        <dbReference type="EMBL" id="QKD80782.1"/>
    </source>
</evidence>